<dbReference type="SUPFAM" id="SSF82866">
    <property type="entry name" value="Multidrug efflux transporter AcrB transmembrane domain"/>
    <property type="match status" value="2"/>
</dbReference>
<dbReference type="Pfam" id="PF03176">
    <property type="entry name" value="MMPL"/>
    <property type="match status" value="1"/>
</dbReference>
<feature type="region of interest" description="Disordered" evidence="7">
    <location>
        <begin position="1080"/>
        <end position="1114"/>
    </location>
</feature>
<name>A0A8J5XUS0_DIALT</name>
<dbReference type="InterPro" id="IPR000731">
    <property type="entry name" value="SSD"/>
</dbReference>
<dbReference type="PANTHER" id="PTHR45951">
    <property type="entry name" value="PROTEIN DISPATCHED-RELATED"/>
    <property type="match status" value="1"/>
</dbReference>
<evidence type="ECO:0000259" key="9">
    <source>
        <dbReference type="PROSITE" id="PS50156"/>
    </source>
</evidence>
<dbReference type="Proteomes" id="UP000751190">
    <property type="component" value="Unassembled WGS sequence"/>
</dbReference>
<evidence type="ECO:0000256" key="5">
    <source>
        <dbReference type="ARBA" id="ARBA00023180"/>
    </source>
</evidence>
<organism evidence="10 11">
    <name type="scientific">Diacronema lutheri</name>
    <name type="common">Unicellular marine alga</name>
    <name type="synonym">Monochrysis lutheri</name>
    <dbReference type="NCBI Taxonomy" id="2081491"/>
    <lineage>
        <taxon>Eukaryota</taxon>
        <taxon>Haptista</taxon>
        <taxon>Haptophyta</taxon>
        <taxon>Pavlovophyceae</taxon>
        <taxon>Pavlovales</taxon>
        <taxon>Pavlovaceae</taxon>
        <taxon>Diacronema</taxon>
    </lineage>
</organism>
<dbReference type="GO" id="GO:0022857">
    <property type="term" value="F:transmembrane transporter activity"/>
    <property type="evidence" value="ECO:0007669"/>
    <property type="project" value="TreeGrafter"/>
</dbReference>
<comment type="subcellular location">
    <subcellularLocation>
        <location evidence="1">Membrane</location>
        <topology evidence="1">Multi-pass membrane protein</topology>
    </subcellularLocation>
</comment>
<evidence type="ECO:0000313" key="11">
    <source>
        <dbReference type="Proteomes" id="UP000751190"/>
    </source>
</evidence>
<dbReference type="InterPro" id="IPR003392">
    <property type="entry name" value="PTHD_SSD"/>
</dbReference>
<evidence type="ECO:0000256" key="6">
    <source>
        <dbReference type="ARBA" id="ARBA00038046"/>
    </source>
</evidence>
<evidence type="ECO:0000256" key="3">
    <source>
        <dbReference type="ARBA" id="ARBA00022989"/>
    </source>
</evidence>
<feature type="transmembrane region" description="Helical" evidence="8">
    <location>
        <begin position="957"/>
        <end position="980"/>
    </location>
</feature>
<feature type="transmembrane region" description="Helical" evidence="8">
    <location>
        <begin position="1035"/>
        <end position="1055"/>
    </location>
</feature>
<dbReference type="Gene3D" id="1.20.1640.10">
    <property type="entry name" value="Multidrug efflux transporter AcrB transmembrane domain"/>
    <property type="match status" value="2"/>
</dbReference>
<feature type="domain" description="SSD" evidence="9">
    <location>
        <begin position="401"/>
        <end position="533"/>
    </location>
</feature>
<evidence type="ECO:0000256" key="7">
    <source>
        <dbReference type="SAM" id="MobiDB-lite"/>
    </source>
</evidence>
<keyword evidence="3 8" id="KW-1133">Transmembrane helix</keyword>
<feature type="transmembrane region" description="Helical" evidence="8">
    <location>
        <begin position="508"/>
        <end position="530"/>
    </location>
</feature>
<keyword evidence="5" id="KW-0325">Glycoprotein</keyword>
<feature type="transmembrane region" description="Helical" evidence="8">
    <location>
        <begin position="1000"/>
        <end position="1023"/>
    </location>
</feature>
<feature type="transmembrane region" description="Helical" evidence="8">
    <location>
        <begin position="379"/>
        <end position="395"/>
    </location>
</feature>
<feature type="transmembrane region" description="Helical" evidence="8">
    <location>
        <begin position="430"/>
        <end position="453"/>
    </location>
</feature>
<dbReference type="Pfam" id="PF02460">
    <property type="entry name" value="Patched"/>
    <property type="match status" value="1"/>
</dbReference>
<gene>
    <name evidence="10" type="ORF">KFE25_009405</name>
</gene>
<accession>A0A8J5XUS0</accession>
<evidence type="ECO:0000256" key="1">
    <source>
        <dbReference type="ARBA" id="ARBA00004141"/>
    </source>
</evidence>
<comment type="caution">
    <text evidence="10">The sequence shown here is derived from an EMBL/GenBank/DDBJ whole genome shotgun (WGS) entry which is preliminary data.</text>
</comment>
<feature type="compositionally biased region" description="Polar residues" evidence="7">
    <location>
        <begin position="1099"/>
        <end position="1114"/>
    </location>
</feature>
<evidence type="ECO:0000256" key="2">
    <source>
        <dbReference type="ARBA" id="ARBA00022692"/>
    </source>
</evidence>
<feature type="transmembrane region" description="Helical" evidence="8">
    <location>
        <begin position="932"/>
        <end position="950"/>
    </location>
</feature>
<evidence type="ECO:0000256" key="4">
    <source>
        <dbReference type="ARBA" id="ARBA00023136"/>
    </source>
</evidence>
<feature type="transmembrane region" description="Helical" evidence="8">
    <location>
        <begin position="402"/>
        <end position="424"/>
    </location>
</feature>
<sequence length="1114" mass="122822">MGAQAHGRAVTVYVRVLTRHYRKLFLVALSVIIALTAVSVGQYKFLVQQSEQSDYDWTVSESVQSLNRDALEWARANRGLSAKKAGGLTDNVGDVKAERTQTRDFLTLIYQHEQLNSTADIITAGNLKTICEAENVLLNHPDYPKVCYKGASALGYTQSADGRRCAKQQLSIATIYYQAWSDDASIYDKDSADYLFADSSKAELAFMQIFLGVPVIHGKPKAAPGADAELFRGHRRVCDELPAEYVKDRTKQLIKLLDHSDDARQIIGFFLSADVEKQERTELTRSNLVVSGGPLTGYDSKDDRKDEQQEVYDVLYERMELDFWEYFGLVNSNLKSAYASRKPIVNGIAGSPAVDRGVDIRYLGPWAQSEFDRIVNADLMWVFGSVLFVYMYILFHTQSAWLASMGMLQIFLSLPIAFFVYRVIGQIDYFVQLHILTIYLVLGVGADNVFCFCDAYKQAKVMPALATQLQRMLWTWSHSAQAVLNTSVTTAIAFCATAITPVMPISSFGIYAAIAIVMNYVLTITFFPLVVHMYENDVTTCWAVLRRQPHPELVPMGLDEPEPPAEPNGTAVQPLPVPDEGAVAAKHAALASDGVDLTSDVPSNLPYATPGEKLRPAERFFRQYYAPMLNWAPTKHAWLKPVSIGLVCFWATLGGVGARFAFKLRPPTKQEQWFTADHMYTGFGDISSNRFLSGAEDSYVDMQIVLGVAGFERSDNFVVWNPSKNRGKATFDASFDIRERDGQEALRELCDAMRDVPCTVKSCVGGFVRFIRPGELYCPIEEFDEWYGDTVYNATGAKTSSYNGKKDRPTGDSFIDLVKDFTRTSYDTASSFGFISGELAWVEVPFSSTLLNEQPFSTTIAFYDAVHDALARAKADVDPKRLLGERPFVYAGNSFTWIMTEQALVANVLQGFAICFPVCFAILVVATGSPLISLYAIVTIALIVGLTLGFCQAIMGWGLGVAETVCSTIVIGFSVDYVVHLGHSYRESAHFSREGKVSDALTRMGITVVAGAMTTFGSGLFMFGCQMTFFTKMATLIVVVVVCAILYALMFFMPLCAIAGPQGEMKTIAGYAQELASWRRGEPHAAPRPLQAVPAPSSPGAQNSAPSTASTVSS</sequence>
<reference evidence="10" key="1">
    <citation type="submission" date="2021-05" db="EMBL/GenBank/DDBJ databases">
        <title>The genome of the haptophyte Pavlova lutheri (Diacronema luteri, Pavlovales) - a model for lipid biosynthesis in eukaryotic algae.</title>
        <authorList>
            <person name="Hulatt C.J."/>
            <person name="Posewitz M.C."/>
        </authorList>
    </citation>
    <scope>NUCLEOTIDE SEQUENCE</scope>
    <source>
        <strain evidence="10">NIVA-4/92</strain>
    </source>
</reference>
<dbReference type="InterPro" id="IPR004869">
    <property type="entry name" value="MMPL_dom"/>
</dbReference>
<evidence type="ECO:0000313" key="10">
    <source>
        <dbReference type="EMBL" id="KAG8470984.1"/>
    </source>
</evidence>
<evidence type="ECO:0000256" key="8">
    <source>
        <dbReference type="SAM" id="Phobius"/>
    </source>
</evidence>
<keyword evidence="4 8" id="KW-0472">Membrane</keyword>
<protein>
    <recommendedName>
        <fullName evidence="9">SSD domain-containing protein</fullName>
    </recommendedName>
</protein>
<dbReference type="OrthoDB" id="429851at2759"/>
<keyword evidence="11" id="KW-1185">Reference proteome</keyword>
<dbReference type="InterPro" id="IPR052081">
    <property type="entry name" value="Dispatched_Hh_regulator"/>
</dbReference>
<dbReference type="EMBL" id="JAGTXO010000001">
    <property type="protein sequence ID" value="KAG8470984.1"/>
    <property type="molecule type" value="Genomic_DNA"/>
</dbReference>
<dbReference type="OMA" id="PFFYCRI"/>
<feature type="transmembrane region" description="Helical" evidence="8">
    <location>
        <begin position="24"/>
        <end position="43"/>
    </location>
</feature>
<proteinExistence type="inferred from homology"/>
<dbReference type="PROSITE" id="PS50156">
    <property type="entry name" value="SSD"/>
    <property type="match status" value="1"/>
</dbReference>
<dbReference type="GO" id="GO:0016020">
    <property type="term" value="C:membrane"/>
    <property type="evidence" value="ECO:0007669"/>
    <property type="project" value="UniProtKB-SubCell"/>
</dbReference>
<feature type="transmembrane region" description="Helical" evidence="8">
    <location>
        <begin position="904"/>
        <end position="926"/>
    </location>
</feature>
<keyword evidence="2 8" id="KW-0812">Transmembrane</keyword>
<comment type="similarity">
    <text evidence="6">Belongs to the dispatched family.</text>
</comment>
<dbReference type="PANTHER" id="PTHR45951:SF7">
    <property type="entry name" value="SSD DOMAIN-CONTAINING PROTEIN"/>
    <property type="match status" value="1"/>
</dbReference>
<dbReference type="AlphaFoldDB" id="A0A8J5XUS0"/>